<protein>
    <submittedName>
        <fullName evidence="2">Uncharacterized protein</fullName>
    </submittedName>
</protein>
<gene>
    <name evidence="2" type="ORF">NDU88_002221</name>
</gene>
<dbReference type="EMBL" id="JANPWB010000007">
    <property type="protein sequence ID" value="KAJ1170343.1"/>
    <property type="molecule type" value="Genomic_DNA"/>
</dbReference>
<dbReference type="Proteomes" id="UP001066276">
    <property type="component" value="Chromosome 4_1"/>
</dbReference>
<accession>A0AAV7T1L4</accession>
<proteinExistence type="predicted"/>
<reference evidence="2" key="1">
    <citation type="journal article" date="2022" name="bioRxiv">
        <title>Sequencing and chromosome-scale assembly of the giantPleurodeles waltlgenome.</title>
        <authorList>
            <person name="Brown T."/>
            <person name="Elewa A."/>
            <person name="Iarovenko S."/>
            <person name="Subramanian E."/>
            <person name="Araus A.J."/>
            <person name="Petzold A."/>
            <person name="Susuki M."/>
            <person name="Suzuki K.-i.T."/>
            <person name="Hayashi T."/>
            <person name="Toyoda A."/>
            <person name="Oliveira C."/>
            <person name="Osipova E."/>
            <person name="Leigh N.D."/>
            <person name="Simon A."/>
            <person name="Yun M.H."/>
        </authorList>
    </citation>
    <scope>NUCLEOTIDE SEQUENCE</scope>
    <source>
        <strain evidence="2">20211129_DDA</strain>
        <tissue evidence="2">Liver</tissue>
    </source>
</reference>
<evidence type="ECO:0000256" key="1">
    <source>
        <dbReference type="SAM" id="MobiDB-lite"/>
    </source>
</evidence>
<sequence>MRNLTIRTLCRLTMKDNQLNRARHKLSSNSVRVIQPSLGPGVLHGYSLNLMKDLQTSSHPSVLCYIMQLQGVLLSETGRPLEWVVFDTRKAPSSPIPSGPRKDRGGAASAISYTQHTSRGGVRRAGQGRTSALPKREPTAKFYETALCAAEAGCARSRETLT</sequence>
<organism evidence="2 3">
    <name type="scientific">Pleurodeles waltl</name>
    <name type="common">Iberian ribbed newt</name>
    <dbReference type="NCBI Taxonomy" id="8319"/>
    <lineage>
        <taxon>Eukaryota</taxon>
        <taxon>Metazoa</taxon>
        <taxon>Chordata</taxon>
        <taxon>Craniata</taxon>
        <taxon>Vertebrata</taxon>
        <taxon>Euteleostomi</taxon>
        <taxon>Amphibia</taxon>
        <taxon>Batrachia</taxon>
        <taxon>Caudata</taxon>
        <taxon>Salamandroidea</taxon>
        <taxon>Salamandridae</taxon>
        <taxon>Pleurodelinae</taxon>
        <taxon>Pleurodeles</taxon>
    </lineage>
</organism>
<dbReference type="AlphaFoldDB" id="A0AAV7T1L4"/>
<keyword evidence="3" id="KW-1185">Reference proteome</keyword>
<comment type="caution">
    <text evidence="2">The sequence shown here is derived from an EMBL/GenBank/DDBJ whole genome shotgun (WGS) entry which is preliminary data.</text>
</comment>
<feature type="region of interest" description="Disordered" evidence="1">
    <location>
        <begin position="90"/>
        <end position="136"/>
    </location>
</feature>
<evidence type="ECO:0000313" key="2">
    <source>
        <dbReference type="EMBL" id="KAJ1170343.1"/>
    </source>
</evidence>
<evidence type="ECO:0000313" key="3">
    <source>
        <dbReference type="Proteomes" id="UP001066276"/>
    </source>
</evidence>
<name>A0AAV7T1L4_PLEWA</name>